<comment type="similarity">
    <text evidence="1">Belongs to the sulfur carrier protein TusA family.</text>
</comment>
<dbReference type="Proteomes" id="UP000650524">
    <property type="component" value="Unassembled WGS sequence"/>
</dbReference>
<dbReference type="SUPFAM" id="SSF64307">
    <property type="entry name" value="SirA-like"/>
    <property type="match status" value="1"/>
</dbReference>
<dbReference type="AlphaFoldDB" id="A0A8J6T424"/>
<evidence type="ECO:0000313" key="3">
    <source>
        <dbReference type="EMBL" id="MBC8176932.1"/>
    </source>
</evidence>
<gene>
    <name evidence="3" type="ORF">H8E19_05960</name>
</gene>
<name>A0A8J6T424_9DELT</name>
<protein>
    <submittedName>
        <fullName evidence="3">Sulfurtransferase TusA family protein</fullName>
    </submittedName>
</protein>
<reference evidence="3 4" key="1">
    <citation type="submission" date="2020-08" db="EMBL/GenBank/DDBJ databases">
        <title>Bridging the membrane lipid divide: bacteria of the FCB group superphylum have the potential to synthesize archaeal ether lipids.</title>
        <authorList>
            <person name="Villanueva L."/>
            <person name="Von Meijenfeldt F.A.B."/>
            <person name="Westbye A.B."/>
            <person name="Yadav S."/>
            <person name="Hopmans E.C."/>
            <person name="Dutilh B.E."/>
            <person name="Sinninghe Damste J.S."/>
        </authorList>
    </citation>
    <scope>NUCLEOTIDE SEQUENCE [LARGE SCALE GENOMIC DNA]</scope>
    <source>
        <strain evidence="3">NIOZ-UU27</strain>
    </source>
</reference>
<dbReference type="PANTHER" id="PTHR33279:SF6">
    <property type="entry name" value="SULFUR CARRIER PROTEIN YEDF-RELATED"/>
    <property type="match status" value="1"/>
</dbReference>
<organism evidence="3 4">
    <name type="scientific">Candidatus Desulfacyla euxinica</name>
    <dbReference type="NCBI Taxonomy" id="2841693"/>
    <lineage>
        <taxon>Bacteria</taxon>
        <taxon>Deltaproteobacteria</taxon>
        <taxon>Candidatus Desulfacyla</taxon>
    </lineage>
</organism>
<proteinExistence type="inferred from homology"/>
<dbReference type="EMBL" id="JACNJD010000175">
    <property type="protein sequence ID" value="MBC8176932.1"/>
    <property type="molecule type" value="Genomic_DNA"/>
</dbReference>
<dbReference type="InterPro" id="IPR001455">
    <property type="entry name" value="TusA-like"/>
</dbReference>
<dbReference type="Gene3D" id="3.30.110.40">
    <property type="entry name" value="TusA-like domain"/>
    <property type="match status" value="1"/>
</dbReference>
<sequence>MSLEDNKPDVTADLSGKTCPYTVMGARDALKPLETGQVLELFIDYEPAANESIPNFLKKKKYPYNVSKVEEGKWKFLIEKND</sequence>
<dbReference type="InterPro" id="IPR036868">
    <property type="entry name" value="TusA-like_sf"/>
</dbReference>
<accession>A0A8J6T424</accession>
<evidence type="ECO:0000313" key="4">
    <source>
        <dbReference type="Proteomes" id="UP000650524"/>
    </source>
</evidence>
<dbReference type="PANTHER" id="PTHR33279">
    <property type="entry name" value="SULFUR CARRIER PROTEIN YEDF-RELATED"/>
    <property type="match status" value="1"/>
</dbReference>
<evidence type="ECO:0000259" key="2">
    <source>
        <dbReference type="Pfam" id="PF01206"/>
    </source>
</evidence>
<feature type="domain" description="UPF0033" evidence="2">
    <location>
        <begin position="12"/>
        <end position="80"/>
    </location>
</feature>
<evidence type="ECO:0000256" key="1">
    <source>
        <dbReference type="ARBA" id="ARBA00008984"/>
    </source>
</evidence>
<dbReference type="Pfam" id="PF01206">
    <property type="entry name" value="TusA"/>
    <property type="match status" value="1"/>
</dbReference>
<comment type="caution">
    <text evidence="3">The sequence shown here is derived from an EMBL/GenBank/DDBJ whole genome shotgun (WGS) entry which is preliminary data.</text>
</comment>